<dbReference type="CDD" id="cd00130">
    <property type="entry name" value="PAS"/>
    <property type="match status" value="3"/>
</dbReference>
<dbReference type="SUPFAM" id="SSF55785">
    <property type="entry name" value="PYP-like sensor domain (PAS domain)"/>
    <property type="match status" value="3"/>
</dbReference>
<feature type="domain" description="PAC" evidence="7">
    <location>
        <begin position="209"/>
        <end position="266"/>
    </location>
</feature>
<keyword evidence="4" id="KW-0175">Coiled coil</keyword>
<evidence type="ECO:0000313" key="10">
    <source>
        <dbReference type="EMBL" id="OAI09903.1"/>
    </source>
</evidence>
<dbReference type="InterPro" id="IPR000014">
    <property type="entry name" value="PAS"/>
</dbReference>
<dbReference type="EMBL" id="LUUI01000163">
    <property type="protein sequence ID" value="OAI09903.1"/>
    <property type="molecule type" value="Genomic_DNA"/>
</dbReference>
<feature type="domain" description="HD-GYP" evidence="9">
    <location>
        <begin position="869"/>
        <end position="1061"/>
    </location>
</feature>
<dbReference type="Pfam" id="PF13426">
    <property type="entry name" value="PAS_9"/>
    <property type="match status" value="1"/>
</dbReference>
<evidence type="ECO:0000256" key="1">
    <source>
        <dbReference type="ARBA" id="ARBA00022679"/>
    </source>
</evidence>
<dbReference type="Pfam" id="PF00989">
    <property type="entry name" value="PAS"/>
    <property type="match status" value="2"/>
</dbReference>
<dbReference type="CDD" id="cd00077">
    <property type="entry name" value="HDc"/>
    <property type="match status" value="1"/>
</dbReference>
<dbReference type="Gene3D" id="3.30.450.40">
    <property type="match status" value="2"/>
</dbReference>
<protein>
    <recommendedName>
        <fullName evidence="12">PAS domain S-box protein</fullName>
    </recommendedName>
</protein>
<accession>A0A177MXA3</accession>
<dbReference type="RefSeq" id="WP_066988048.1">
    <property type="nucleotide sequence ID" value="NZ_LUUI01000163.1"/>
</dbReference>
<feature type="modified residue" description="4-aspartylphosphate" evidence="3">
    <location>
        <position position="57"/>
    </location>
</feature>
<dbReference type="NCBIfam" id="TIGR00229">
    <property type="entry name" value="sensory_box"/>
    <property type="match status" value="3"/>
</dbReference>
<dbReference type="InterPro" id="IPR035965">
    <property type="entry name" value="PAS-like_dom_sf"/>
</dbReference>
<dbReference type="InterPro" id="IPR011006">
    <property type="entry name" value="CheY-like_superfamily"/>
</dbReference>
<dbReference type="PROSITE" id="PS50112">
    <property type="entry name" value="PAS"/>
    <property type="match status" value="1"/>
</dbReference>
<evidence type="ECO:0000259" key="8">
    <source>
        <dbReference type="PROSITE" id="PS51831"/>
    </source>
</evidence>
<dbReference type="SMART" id="SM00065">
    <property type="entry name" value="GAF"/>
    <property type="match status" value="2"/>
</dbReference>
<dbReference type="InterPro" id="IPR037522">
    <property type="entry name" value="HD_GYP_dom"/>
</dbReference>
<feature type="domain" description="Response regulatory" evidence="5">
    <location>
        <begin position="6"/>
        <end position="122"/>
    </location>
</feature>
<dbReference type="Proteomes" id="UP000078476">
    <property type="component" value="Unassembled WGS sequence"/>
</dbReference>
<feature type="domain" description="HD" evidence="8">
    <location>
        <begin position="891"/>
        <end position="1013"/>
    </location>
</feature>
<dbReference type="SUPFAM" id="SSF55781">
    <property type="entry name" value="GAF domain-like"/>
    <property type="match status" value="2"/>
</dbReference>
<dbReference type="Gene3D" id="1.10.3210.10">
    <property type="entry name" value="Hypothetical protein af1432"/>
    <property type="match status" value="1"/>
</dbReference>
<reference evidence="10 11" key="1">
    <citation type="submission" date="2016-03" db="EMBL/GenBank/DDBJ databases">
        <authorList>
            <person name="Ploux O."/>
        </authorList>
    </citation>
    <scope>NUCLEOTIDE SEQUENCE [LARGE SCALE GENOMIC DNA]</scope>
    <source>
        <strain evidence="10 11">R-45370</strain>
    </source>
</reference>
<keyword evidence="1" id="KW-0808">Transferase</keyword>
<evidence type="ECO:0000313" key="11">
    <source>
        <dbReference type="Proteomes" id="UP000078476"/>
    </source>
</evidence>
<dbReference type="InterPro" id="IPR006675">
    <property type="entry name" value="HDIG_dom"/>
</dbReference>
<dbReference type="GO" id="GO:0016301">
    <property type="term" value="F:kinase activity"/>
    <property type="evidence" value="ECO:0007669"/>
    <property type="project" value="UniProtKB-KW"/>
</dbReference>
<dbReference type="PANTHER" id="PTHR43155:SF2">
    <property type="entry name" value="CYCLIC DI-GMP PHOSPHODIESTERASE PA4108"/>
    <property type="match status" value="1"/>
</dbReference>
<dbReference type="InterPro" id="IPR000700">
    <property type="entry name" value="PAS-assoc_C"/>
</dbReference>
<dbReference type="PROSITE" id="PS50110">
    <property type="entry name" value="RESPONSE_REGULATORY"/>
    <property type="match status" value="1"/>
</dbReference>
<evidence type="ECO:0000256" key="3">
    <source>
        <dbReference type="PROSITE-ProRule" id="PRU00169"/>
    </source>
</evidence>
<dbReference type="PROSITE" id="PS50113">
    <property type="entry name" value="PAC"/>
    <property type="match status" value="1"/>
</dbReference>
<dbReference type="InterPro" id="IPR001610">
    <property type="entry name" value="PAC"/>
</dbReference>
<evidence type="ECO:0000259" key="7">
    <source>
        <dbReference type="PROSITE" id="PS50113"/>
    </source>
</evidence>
<sequence length="1061" mass="118954">MTEPLRLLLLEDSEIDAQLNQHALKKAQIEFTAKRVESREAFLQALDQFQPDLILADYHLPHFDGMAALKLLRQTNPDTPFIFVSGAMGEDMAVDSLHQGADDYLIKDRLHRLPSAVTRALTAAGDRQRLRQAEQALRASEEQFRSLVEASLDWIWEVDTQWRFLYSSPRSLKLLGYESEDILGRSLLDLLDSQTVDSVKGIFDEALLQQQAFTLLQTVSLSKDGQTVYLESNGVPVFGEDDTLLGFRGVSRDISQRLADHLALKYQADRAAVLLRLPSIAEIEDEKTFMQQAQELVEDLTGSRISFIHFVNADEESIELVTWSRRTLSEYCQAAYDKHYPVSQAGIWADALRQRQAVMFNDYETYPHKRGLPEGHSVLKRLISVPVIENGKVVMMTGVGNKSVDYTAQDVESVQLISNDIWRIVQRRRTQQLAVRYSQAIEQSSNEIYIFDADNLHFVEANLGARTNLGYSMEELRHMTPLDIKPEMSVAGFEDLVAPLRSGKEKRVVFKTEHRRKDGSRYPVEVFLELTGDDKPLFIAVVQDISERLQAEAKIQRLNKLYAALSQCNEAIVRASSQQALFQVICEVAVRDGGMKMAWIGLLDTAKQRVKVAAVYGTGMEYLDGIEMSTVDDHPFGLWPTGIAIRENRPYWCQDYQHDAATVDFPEQAKQFNWGAAAALPLLRAGVPIGNLTLFTETSHAFDEEARNLLLEMATDISFALENFDREAKRKQTVSSLAESEQRFRSLIEQSVAGAYIIQDDKFSYVNPRFAEILGYAGNVDLQGMNPLDVVSLKDRQEVGRQLAEIITGKSHTASYIFTAIRQDGVGVDVGINCSLSTYLGRPAIIGLMQDITDRKVAQLQISRYATQLQIAFMQTVGLATMLSEMRDPYTAGHERRVAEIAVAIGQEMGLDTNKLEGLRVGGYLHDVGKTAIPLEILVKPGKISAIEYELIKCHPQAGYDVLKDVEFPWEIAKIALQHHERIDGSGYPKGLTGSEMLLEAKIIAVADVIEAMASHRPYRPGLGIGAALEEIELHCGLRYDPEVVDACLRVFREKGFQLSA</sequence>
<evidence type="ECO:0000259" key="9">
    <source>
        <dbReference type="PROSITE" id="PS51832"/>
    </source>
</evidence>
<dbReference type="Pfam" id="PF00072">
    <property type="entry name" value="Response_reg"/>
    <property type="match status" value="1"/>
</dbReference>
<dbReference type="SMART" id="SM00086">
    <property type="entry name" value="PAC"/>
    <property type="match status" value="3"/>
</dbReference>
<dbReference type="SMART" id="SM00471">
    <property type="entry name" value="HDc"/>
    <property type="match status" value="1"/>
</dbReference>
<dbReference type="GO" id="GO:0006355">
    <property type="term" value="P:regulation of DNA-templated transcription"/>
    <property type="evidence" value="ECO:0007669"/>
    <property type="project" value="InterPro"/>
</dbReference>
<dbReference type="AlphaFoldDB" id="A0A177MXA3"/>
<dbReference type="SMART" id="SM00448">
    <property type="entry name" value="REC"/>
    <property type="match status" value="1"/>
</dbReference>
<dbReference type="InterPro" id="IPR003018">
    <property type="entry name" value="GAF"/>
</dbReference>
<dbReference type="InterPro" id="IPR006674">
    <property type="entry name" value="HD_domain"/>
</dbReference>
<keyword evidence="3" id="KW-0597">Phosphoprotein</keyword>
<dbReference type="OrthoDB" id="9802066at2"/>
<dbReference type="InterPro" id="IPR013767">
    <property type="entry name" value="PAS_fold"/>
</dbReference>
<keyword evidence="2" id="KW-0418">Kinase</keyword>
<evidence type="ECO:0000259" key="5">
    <source>
        <dbReference type="PROSITE" id="PS50110"/>
    </source>
</evidence>
<dbReference type="PROSITE" id="PS51832">
    <property type="entry name" value="HD_GYP"/>
    <property type="match status" value="1"/>
</dbReference>
<dbReference type="CDD" id="cd00156">
    <property type="entry name" value="REC"/>
    <property type="match status" value="1"/>
</dbReference>
<gene>
    <name evidence="10" type="ORF">A1359_18170</name>
</gene>
<dbReference type="InterPro" id="IPR029016">
    <property type="entry name" value="GAF-like_dom_sf"/>
</dbReference>
<dbReference type="Pfam" id="PF13487">
    <property type="entry name" value="HD_5"/>
    <property type="match status" value="1"/>
</dbReference>
<feature type="coiled-coil region" evidence="4">
    <location>
        <begin position="123"/>
        <end position="150"/>
    </location>
</feature>
<dbReference type="InterPro" id="IPR003607">
    <property type="entry name" value="HD/PDEase_dom"/>
</dbReference>
<dbReference type="Gene3D" id="3.30.450.20">
    <property type="entry name" value="PAS domain"/>
    <property type="match status" value="3"/>
</dbReference>
<dbReference type="Pfam" id="PF13185">
    <property type="entry name" value="GAF_2"/>
    <property type="match status" value="2"/>
</dbReference>
<dbReference type="PANTHER" id="PTHR43155">
    <property type="entry name" value="CYCLIC DI-GMP PHOSPHODIESTERASE PA4108-RELATED"/>
    <property type="match status" value="1"/>
</dbReference>
<feature type="domain" description="PAS" evidence="6">
    <location>
        <begin position="140"/>
        <end position="210"/>
    </location>
</feature>
<dbReference type="STRING" id="980561.A1359_18170"/>
<dbReference type="SMART" id="SM00091">
    <property type="entry name" value="PAS"/>
    <property type="match status" value="3"/>
</dbReference>
<dbReference type="PROSITE" id="PS51831">
    <property type="entry name" value="HD"/>
    <property type="match status" value="1"/>
</dbReference>
<comment type="caution">
    <text evidence="10">The sequence shown here is derived from an EMBL/GenBank/DDBJ whole genome shotgun (WGS) entry which is preliminary data.</text>
</comment>
<evidence type="ECO:0000256" key="2">
    <source>
        <dbReference type="ARBA" id="ARBA00022777"/>
    </source>
</evidence>
<evidence type="ECO:0000256" key="4">
    <source>
        <dbReference type="SAM" id="Coils"/>
    </source>
</evidence>
<dbReference type="GO" id="GO:0008081">
    <property type="term" value="F:phosphoric diester hydrolase activity"/>
    <property type="evidence" value="ECO:0007669"/>
    <property type="project" value="UniProtKB-ARBA"/>
</dbReference>
<dbReference type="SUPFAM" id="SSF109604">
    <property type="entry name" value="HD-domain/PDEase-like"/>
    <property type="match status" value="1"/>
</dbReference>
<dbReference type="InterPro" id="IPR001789">
    <property type="entry name" value="Sig_transdc_resp-reg_receiver"/>
</dbReference>
<organism evidence="10 11">
    <name type="scientific">Methylomonas lenta</name>
    <dbReference type="NCBI Taxonomy" id="980561"/>
    <lineage>
        <taxon>Bacteria</taxon>
        <taxon>Pseudomonadati</taxon>
        <taxon>Pseudomonadota</taxon>
        <taxon>Gammaproteobacteria</taxon>
        <taxon>Methylococcales</taxon>
        <taxon>Methylococcaceae</taxon>
        <taxon>Methylomonas</taxon>
    </lineage>
</organism>
<evidence type="ECO:0000259" key="6">
    <source>
        <dbReference type="PROSITE" id="PS50112"/>
    </source>
</evidence>
<name>A0A177MXA3_9GAMM</name>
<proteinExistence type="predicted"/>
<dbReference type="NCBIfam" id="TIGR00277">
    <property type="entry name" value="HDIG"/>
    <property type="match status" value="1"/>
</dbReference>
<keyword evidence="11" id="KW-1185">Reference proteome</keyword>
<dbReference type="SUPFAM" id="SSF52172">
    <property type="entry name" value="CheY-like"/>
    <property type="match status" value="1"/>
</dbReference>
<dbReference type="GO" id="GO:0000160">
    <property type="term" value="P:phosphorelay signal transduction system"/>
    <property type="evidence" value="ECO:0007669"/>
    <property type="project" value="InterPro"/>
</dbReference>
<dbReference type="Gene3D" id="3.40.50.2300">
    <property type="match status" value="1"/>
</dbReference>
<evidence type="ECO:0008006" key="12">
    <source>
        <dbReference type="Google" id="ProtNLM"/>
    </source>
</evidence>